<gene>
    <name evidence="2" type="ORF">F6B43_08285</name>
</gene>
<dbReference type="EMBL" id="VYSA01000001">
    <property type="protein sequence ID" value="KAA9111546.1"/>
    <property type="molecule type" value="Genomic_DNA"/>
</dbReference>
<sequence>MNILTSMRERLDALAGWEELDVDAAVLPAFALRLSDESVVGALADVAALANHAGRLQAVLAGVAAQRSRRGEGHTGLAAGHGHATPASLIQSITGGTKADAARQVRVGVSLLEGVADPVSAEPTSPPALQAPPWDEPLRRALLGGAVTPAQHDAIRCGLGDPDVAAPPSVEGGAGESADADQAAVREAWMLAAEGLVAEASGMPVEELAKRSRVVRDLLDPTGAEARYARRYENRSYRAWVDGGGQHHARIVFDDEMALWVRSMLDSALRPRRGGPRFVNSDDRAVADQLRDDPRSNEQLAYDLVMDVLRAGALATARDVFGARQPGVRIVTVNDIEGPRDAFGRLLAIGHAEDGGDALPGSVVGRAVCATGTVAVTVDRHGNPLDVGREHRLYTPKQTLALAVRDGGCRWPGCARPASYCEAHHCDHFSEGGGTDIDRGILLCRHHHMTLHNQGWRITRDRLDEFVLHPPGGGEPTPMPTNAAWKWAWDPPPPPQRAQWRAA</sequence>
<dbReference type="InterPro" id="IPR003615">
    <property type="entry name" value="HNH_nuc"/>
</dbReference>
<dbReference type="SMART" id="SM00507">
    <property type="entry name" value="HNHc"/>
    <property type="match status" value="1"/>
</dbReference>
<evidence type="ECO:0000313" key="3">
    <source>
        <dbReference type="Proteomes" id="UP000325827"/>
    </source>
</evidence>
<dbReference type="Proteomes" id="UP000325827">
    <property type="component" value="Unassembled WGS sequence"/>
</dbReference>
<accession>A0A5J5J5W5</accession>
<organism evidence="2 3">
    <name type="scientific">Microbacterium rhizomatis</name>
    <dbReference type="NCBI Taxonomy" id="1631477"/>
    <lineage>
        <taxon>Bacteria</taxon>
        <taxon>Bacillati</taxon>
        <taxon>Actinomycetota</taxon>
        <taxon>Actinomycetes</taxon>
        <taxon>Micrococcales</taxon>
        <taxon>Microbacteriaceae</taxon>
        <taxon>Microbacterium</taxon>
    </lineage>
</organism>
<proteinExistence type="predicted"/>
<dbReference type="CDD" id="cd00085">
    <property type="entry name" value="HNHc"/>
    <property type="match status" value="1"/>
</dbReference>
<evidence type="ECO:0000313" key="2">
    <source>
        <dbReference type="EMBL" id="KAA9111546.1"/>
    </source>
</evidence>
<dbReference type="AlphaFoldDB" id="A0A5J5J5W5"/>
<name>A0A5J5J5W5_9MICO</name>
<keyword evidence="3" id="KW-1185">Reference proteome</keyword>
<dbReference type="OrthoDB" id="5177627at2"/>
<evidence type="ECO:0000259" key="1">
    <source>
        <dbReference type="SMART" id="SM00507"/>
    </source>
</evidence>
<dbReference type="RefSeq" id="WP_150448314.1">
    <property type="nucleotide sequence ID" value="NZ_VYSA01000001.1"/>
</dbReference>
<reference evidence="3" key="1">
    <citation type="submission" date="2019-09" db="EMBL/GenBank/DDBJ databases">
        <title>Mumia zhuanghuii sp. nov. isolated from the intestinal contents of plateau pika (Ochotona curzoniae) in the Qinghai-Tibet plateau of China.</title>
        <authorList>
            <person name="Tian Z."/>
        </authorList>
    </citation>
    <scope>NUCLEOTIDE SEQUENCE [LARGE SCALE GENOMIC DNA]</scope>
    <source>
        <strain evidence="3">JCM 30598</strain>
    </source>
</reference>
<comment type="caution">
    <text evidence="2">The sequence shown here is derived from an EMBL/GenBank/DDBJ whole genome shotgun (WGS) entry which is preliminary data.</text>
</comment>
<feature type="domain" description="HNH nuclease" evidence="1">
    <location>
        <begin position="397"/>
        <end position="449"/>
    </location>
</feature>
<protein>
    <submittedName>
        <fullName evidence="2">DUF222 domain-containing protein</fullName>
    </submittedName>
</protein>